<organism evidence="2 3">
    <name type="scientific">Microdochium trichocladiopsis</name>
    <dbReference type="NCBI Taxonomy" id="1682393"/>
    <lineage>
        <taxon>Eukaryota</taxon>
        <taxon>Fungi</taxon>
        <taxon>Dikarya</taxon>
        <taxon>Ascomycota</taxon>
        <taxon>Pezizomycotina</taxon>
        <taxon>Sordariomycetes</taxon>
        <taxon>Xylariomycetidae</taxon>
        <taxon>Xylariales</taxon>
        <taxon>Microdochiaceae</taxon>
        <taxon>Microdochium</taxon>
    </lineage>
</organism>
<protein>
    <submittedName>
        <fullName evidence="2">Uncharacterized protein</fullName>
    </submittedName>
</protein>
<dbReference type="SUPFAM" id="SSF52777">
    <property type="entry name" value="CoA-dependent acyltransferases"/>
    <property type="match status" value="1"/>
</dbReference>
<name>A0A9P9BHL2_9PEZI</name>
<dbReference type="RefSeq" id="XP_046004440.1">
    <property type="nucleotide sequence ID" value="XM_046161656.1"/>
</dbReference>
<dbReference type="AlphaFoldDB" id="A0A9P9BHL2"/>
<comment type="caution">
    <text evidence="2">The sequence shown here is derived from an EMBL/GenBank/DDBJ whole genome shotgun (WGS) entry which is preliminary data.</text>
</comment>
<feature type="compositionally biased region" description="Low complexity" evidence="1">
    <location>
        <begin position="248"/>
        <end position="261"/>
    </location>
</feature>
<evidence type="ECO:0000313" key="3">
    <source>
        <dbReference type="Proteomes" id="UP000756346"/>
    </source>
</evidence>
<evidence type="ECO:0000313" key="2">
    <source>
        <dbReference type="EMBL" id="KAH7012064.1"/>
    </source>
</evidence>
<evidence type="ECO:0000256" key="1">
    <source>
        <dbReference type="SAM" id="MobiDB-lite"/>
    </source>
</evidence>
<dbReference type="Proteomes" id="UP000756346">
    <property type="component" value="Unassembled WGS sequence"/>
</dbReference>
<reference evidence="2" key="1">
    <citation type="journal article" date="2021" name="Nat. Commun.">
        <title>Genetic determinants of endophytism in the Arabidopsis root mycobiome.</title>
        <authorList>
            <person name="Mesny F."/>
            <person name="Miyauchi S."/>
            <person name="Thiergart T."/>
            <person name="Pickel B."/>
            <person name="Atanasova L."/>
            <person name="Karlsson M."/>
            <person name="Huettel B."/>
            <person name="Barry K.W."/>
            <person name="Haridas S."/>
            <person name="Chen C."/>
            <person name="Bauer D."/>
            <person name="Andreopoulos W."/>
            <person name="Pangilinan J."/>
            <person name="LaButti K."/>
            <person name="Riley R."/>
            <person name="Lipzen A."/>
            <person name="Clum A."/>
            <person name="Drula E."/>
            <person name="Henrissat B."/>
            <person name="Kohler A."/>
            <person name="Grigoriev I.V."/>
            <person name="Martin F.M."/>
            <person name="Hacquard S."/>
        </authorList>
    </citation>
    <scope>NUCLEOTIDE SEQUENCE</scope>
    <source>
        <strain evidence="2">MPI-CAGE-CH-0230</strain>
    </source>
</reference>
<dbReference type="OrthoDB" id="1862401at2759"/>
<gene>
    <name evidence="2" type="ORF">B0I36DRAFT_400001</name>
</gene>
<dbReference type="InterPro" id="IPR023213">
    <property type="entry name" value="CAT-like_dom_sf"/>
</dbReference>
<proteinExistence type="predicted"/>
<dbReference type="GeneID" id="70191202"/>
<dbReference type="EMBL" id="JAGTJQ010000015">
    <property type="protein sequence ID" value="KAH7012064.1"/>
    <property type="molecule type" value="Genomic_DNA"/>
</dbReference>
<feature type="region of interest" description="Disordered" evidence="1">
    <location>
        <begin position="242"/>
        <end position="266"/>
    </location>
</feature>
<dbReference type="Gene3D" id="3.30.559.10">
    <property type="entry name" value="Chloramphenicol acetyltransferase-like domain"/>
    <property type="match status" value="1"/>
</dbReference>
<accession>A0A9P9BHL2</accession>
<keyword evidence="3" id="KW-1185">Reference proteome</keyword>
<sequence>MSHRYRDERQDTAISCCLVGILSGGPGRAAVDKIVHMVPHMSPSKSPETASYAKTKSTIMQTGEFASVFDQIAPRCYVSVAQYFRTSADQHTRRITAHLQQAVQNLITVQPCLGGVLSEDDTAFIRFHPRPVPELNDIEIREIDCRQVSFADLEKKHYGPSYCCNPEFAVPPPNSEFIPVFRAAICWYQDGFAVLTFLHHTVADGLSCQYLIEALAAVTWDEIKLPRHRQLRFGEPSWKSMARRGSIAPSTSSSAPASTSSRQHGQHEAVQFDQHCAYAAKGCESGPLAHRGTTTPPGPLTQLLVQVSTPGTDDASCTRFCKRAAQAWILTMTSRDRASRFKRRHEITTGIEADVEDEPLADLLFAVGLNRADDELGSRAVYSKVSYPVLRLIRALDDPAELRKLEIHISKAVETARLPQFRRAYEETFENYFREGGDPSRIQVSADQADPYVFIFNTWRFMGKTGDRVTPIRWKFPCFSSPKAPDCIRKVASGYGGASYGLVQPSTRVCRDGKRSPDEILITLKSGDAREFTALVDEQKHAGITSCWEVLDMIEQTA</sequence>